<feature type="domain" description="HTH luxR-type" evidence="3">
    <location>
        <begin position="167"/>
        <end position="194"/>
    </location>
</feature>
<dbReference type="EMBL" id="CSTE01000005">
    <property type="protein sequence ID" value="CQR52852.1"/>
    <property type="molecule type" value="Genomic_DNA"/>
</dbReference>
<dbReference type="InterPro" id="IPR036388">
    <property type="entry name" value="WH-like_DNA-bd_sf"/>
</dbReference>
<dbReference type="Gene3D" id="1.10.10.10">
    <property type="entry name" value="Winged helix-like DNA-binding domain superfamily/Winged helix DNA-binding domain"/>
    <property type="match status" value="1"/>
</dbReference>
<dbReference type="InterPro" id="IPR000792">
    <property type="entry name" value="Tscrpt_reg_LuxR_C"/>
</dbReference>
<dbReference type="SUPFAM" id="SSF88659">
    <property type="entry name" value="Sigma3 and sigma4 domains of RNA polymerase sigma factors"/>
    <property type="match status" value="1"/>
</dbReference>
<dbReference type="Pfam" id="PF04967">
    <property type="entry name" value="HTH_10"/>
    <property type="match status" value="1"/>
</dbReference>
<name>A0A0D6JVA4_9EURY</name>
<dbReference type="AlphaFoldDB" id="A0A0D6JVA4"/>
<dbReference type="RefSeq" id="WP_007276311.1">
    <property type="nucleotide sequence ID" value="NZ_CABLRR010000005.1"/>
</dbReference>
<protein>
    <submittedName>
        <fullName evidence="4">HTH DNA binding domain protein</fullName>
    </submittedName>
</protein>
<evidence type="ECO:0000256" key="1">
    <source>
        <dbReference type="ARBA" id="ARBA00023015"/>
    </source>
</evidence>
<dbReference type="GO" id="GO:0006355">
    <property type="term" value="P:regulation of DNA-templated transcription"/>
    <property type="evidence" value="ECO:0007669"/>
    <property type="project" value="InterPro"/>
</dbReference>
<evidence type="ECO:0000313" key="4">
    <source>
        <dbReference type="EMBL" id="CQR52852.1"/>
    </source>
</evidence>
<dbReference type="Proteomes" id="UP000198902">
    <property type="component" value="Unassembled WGS sequence"/>
</dbReference>
<accession>A0A0D6JVA4</accession>
<evidence type="ECO:0000256" key="2">
    <source>
        <dbReference type="ARBA" id="ARBA00023163"/>
    </source>
</evidence>
<evidence type="ECO:0000313" key="5">
    <source>
        <dbReference type="Proteomes" id="UP000198902"/>
    </source>
</evidence>
<dbReference type="InterPro" id="IPR007050">
    <property type="entry name" value="HTH_bacterioopsin"/>
</dbReference>
<organism evidence="4 5">
    <name type="scientific">Haloferax massiliensis</name>
    <dbReference type="NCBI Taxonomy" id="1476858"/>
    <lineage>
        <taxon>Archaea</taxon>
        <taxon>Methanobacteriati</taxon>
        <taxon>Methanobacteriota</taxon>
        <taxon>Stenosarchaea group</taxon>
        <taxon>Halobacteria</taxon>
        <taxon>Halobacteriales</taxon>
        <taxon>Haloferacaceae</taxon>
        <taxon>Haloferax</taxon>
    </lineage>
</organism>
<evidence type="ECO:0000259" key="3">
    <source>
        <dbReference type="PROSITE" id="PS00622"/>
    </source>
</evidence>
<keyword evidence="1" id="KW-0805">Transcription regulation</keyword>
<dbReference type="OrthoDB" id="168808at2157"/>
<dbReference type="PANTHER" id="PTHR34236:SF1">
    <property type="entry name" value="DIMETHYL SULFOXIDE REDUCTASE TRANSCRIPTIONAL ACTIVATOR"/>
    <property type="match status" value="1"/>
</dbReference>
<proteinExistence type="predicted"/>
<dbReference type="PANTHER" id="PTHR34236">
    <property type="entry name" value="DIMETHYL SULFOXIDE REDUCTASE TRANSCRIPTIONAL ACTIVATOR"/>
    <property type="match status" value="1"/>
</dbReference>
<dbReference type="InterPro" id="IPR013324">
    <property type="entry name" value="RNA_pol_sigma_r3/r4-like"/>
</dbReference>
<reference evidence="5" key="1">
    <citation type="submission" date="2015-03" db="EMBL/GenBank/DDBJ databases">
        <authorList>
            <person name="Urmite Genomes"/>
        </authorList>
    </citation>
    <scope>NUCLEOTIDE SEQUENCE [LARGE SCALE GENOMIC DNA]</scope>
    <source>
        <strain evidence="5">Arc-Hr</strain>
    </source>
</reference>
<keyword evidence="2" id="KW-0804">Transcription</keyword>
<sequence>MLRATILLELNEDYVLSHVSDLVDGPVVVTNCEVLGETDIRFVVDAGEHRDEMAERLAASEVVSDLELVGDDQLLITKRSSGALPIIRENHGMLQRMSQFYGRSRVFDVVVFRRADLKAIISGLRSLGTVELRRLKPFVGPSTRLSKRQAEVVGYALERGYYDWPRGVTVEEIAAAFEVSRPTVLEHLRRAEKKLLSDALADATTPANPDST</sequence>
<keyword evidence="5" id="KW-1185">Reference proteome</keyword>
<gene>
    <name evidence="4" type="ORF">BN996_03335</name>
</gene>
<dbReference type="PROSITE" id="PS00622">
    <property type="entry name" value="HTH_LUXR_1"/>
    <property type="match status" value="1"/>
</dbReference>